<dbReference type="Proteomes" id="UP000052167">
    <property type="component" value="Unassembled WGS sequence"/>
</dbReference>
<evidence type="ECO:0000256" key="1">
    <source>
        <dbReference type="SAM" id="SignalP"/>
    </source>
</evidence>
<gene>
    <name evidence="2" type="ORF">GV68_23005</name>
</gene>
<dbReference type="RefSeq" id="WP_037165543.1">
    <property type="nucleotide sequence ID" value="NZ_CAJXID010000009.1"/>
</dbReference>
<keyword evidence="1" id="KW-0732">Signal</keyword>
<dbReference type="EMBL" id="JOKJ01000006">
    <property type="protein sequence ID" value="KEQ09717.1"/>
    <property type="molecule type" value="Genomic_DNA"/>
</dbReference>
<dbReference type="InterPro" id="IPR036866">
    <property type="entry name" value="RibonucZ/Hydroxyglut_hydro"/>
</dbReference>
<dbReference type="Pfam" id="PF13483">
    <property type="entry name" value="Lactamase_B_3"/>
    <property type="match status" value="1"/>
</dbReference>
<keyword evidence="3" id="KW-1185">Reference proteome</keyword>
<dbReference type="Gene3D" id="3.60.15.10">
    <property type="entry name" value="Ribonuclease Z/Hydroxyacylglutathione hydrolase-like"/>
    <property type="match status" value="1"/>
</dbReference>
<accession>A0A922P0X2</accession>
<dbReference type="OrthoDB" id="7343000at2"/>
<comment type="caution">
    <text evidence="2">The sequence shown here is derived from an EMBL/GenBank/DDBJ whole genome shotgun (WGS) entry which is preliminary data.</text>
</comment>
<dbReference type="PANTHER" id="PTHR39189">
    <property type="entry name" value="UPF0173 METAL-DEPENDENT HYDROLASE YTKL"/>
    <property type="match status" value="1"/>
</dbReference>
<feature type="signal peptide" evidence="1">
    <location>
        <begin position="1"/>
        <end position="22"/>
    </location>
</feature>
<sequence length="284" mass="30686">MMLRTVAFVLFCLCAPAMQVLAQDAPMAVSQCQAIAQAVPNATFASYSPSGAVPLVLAQNGRSADLSAREEVRITYVGHSTYFIETPGGVGIATDYSGVYRPSRLPDVVTMNKAHSTHFTLNPDAGIEQVLQGWSDVPGEKVQHNVVVGDAYIRNVATDIRSWGGDMEENGNSIFIFEIAGLCIGHLGHLHHELTESHYTEIGRLDILMVPVDGGLTLGADSMSRVVDRLRSSVILPMHRPGGLDRFIGMLGGKFDVAYAREPTIVVSMRSLPKRPTILVPQGM</sequence>
<dbReference type="SUPFAM" id="SSF56281">
    <property type="entry name" value="Metallo-hydrolase/oxidoreductase"/>
    <property type="match status" value="1"/>
</dbReference>
<dbReference type="GO" id="GO:0016787">
    <property type="term" value="F:hydrolase activity"/>
    <property type="evidence" value="ECO:0007669"/>
    <property type="project" value="UniProtKB-KW"/>
</dbReference>
<proteinExistence type="predicted"/>
<evidence type="ECO:0000313" key="2">
    <source>
        <dbReference type="EMBL" id="KEQ09717.1"/>
    </source>
</evidence>
<feature type="chain" id="PRO_5037115674" evidence="1">
    <location>
        <begin position="23"/>
        <end position="284"/>
    </location>
</feature>
<organism evidence="2 3">
    <name type="scientific">Pseudorhizobium pelagicum</name>
    <dbReference type="NCBI Taxonomy" id="1509405"/>
    <lineage>
        <taxon>Bacteria</taxon>
        <taxon>Pseudomonadati</taxon>
        <taxon>Pseudomonadota</taxon>
        <taxon>Alphaproteobacteria</taxon>
        <taxon>Hyphomicrobiales</taxon>
        <taxon>Rhizobiaceae</taxon>
        <taxon>Rhizobium/Agrobacterium group</taxon>
        <taxon>Pseudorhizobium</taxon>
    </lineage>
</organism>
<protein>
    <submittedName>
        <fullName evidence="2">Zn-dependent hydrolase</fullName>
    </submittedName>
</protein>
<evidence type="ECO:0000313" key="3">
    <source>
        <dbReference type="Proteomes" id="UP000052167"/>
    </source>
</evidence>
<name>A0A922P0X2_9HYPH</name>
<dbReference type="AlphaFoldDB" id="A0A922P0X2"/>
<reference evidence="2 3" key="1">
    <citation type="submission" date="2014-06" db="EMBL/GenBank/DDBJ databases">
        <title>Rhizobium pelagicum/R2-400B4.</title>
        <authorList>
            <person name="Kimes N.E."/>
            <person name="Lopez-Perez M."/>
        </authorList>
    </citation>
    <scope>NUCLEOTIDE SEQUENCE [LARGE SCALE GENOMIC DNA]</scope>
    <source>
        <strain evidence="2 3">R2-400B4</strain>
    </source>
</reference>
<keyword evidence="2" id="KW-0378">Hydrolase</keyword>
<dbReference type="PANTHER" id="PTHR39189:SF1">
    <property type="entry name" value="UPF0173 METAL-DEPENDENT HYDROLASE YTKL"/>
    <property type="match status" value="1"/>
</dbReference>